<dbReference type="InterPro" id="IPR036388">
    <property type="entry name" value="WH-like_DNA-bd_sf"/>
</dbReference>
<evidence type="ECO:0000259" key="4">
    <source>
        <dbReference type="PROSITE" id="PS50987"/>
    </source>
</evidence>
<dbReference type="SUPFAM" id="SSF46785">
    <property type="entry name" value="Winged helix' DNA-binding domain"/>
    <property type="match status" value="1"/>
</dbReference>
<dbReference type="InterPro" id="IPR001845">
    <property type="entry name" value="HTH_ArsR_DNA-bd_dom"/>
</dbReference>
<dbReference type="RefSeq" id="WP_123795462.1">
    <property type="nucleotide sequence ID" value="NZ_CP031699.1"/>
</dbReference>
<dbReference type="CDD" id="cd00090">
    <property type="entry name" value="HTH_ARSR"/>
    <property type="match status" value="1"/>
</dbReference>
<dbReference type="InterPro" id="IPR036390">
    <property type="entry name" value="WH_DNA-bd_sf"/>
</dbReference>
<dbReference type="InterPro" id="IPR051081">
    <property type="entry name" value="HTH_MetalResp_TranReg"/>
</dbReference>
<dbReference type="OrthoDB" id="8606801at2"/>
<dbReference type="SMART" id="SM00418">
    <property type="entry name" value="HTH_ARSR"/>
    <property type="match status" value="1"/>
</dbReference>
<dbReference type="InterPro" id="IPR011991">
    <property type="entry name" value="ArsR-like_HTH"/>
</dbReference>
<keyword evidence="3" id="KW-0804">Transcription</keyword>
<evidence type="ECO:0000313" key="5">
    <source>
        <dbReference type="EMBL" id="QEY24330.1"/>
    </source>
</evidence>
<evidence type="ECO:0000256" key="1">
    <source>
        <dbReference type="ARBA" id="ARBA00023015"/>
    </source>
</evidence>
<evidence type="ECO:0000313" key="6">
    <source>
        <dbReference type="Proteomes" id="UP000325536"/>
    </source>
</evidence>
<dbReference type="PANTHER" id="PTHR33154:SF28">
    <property type="entry name" value="HTH-TYPE TRANSCRIPTIONAL REGULATOR YGAV-RELATED"/>
    <property type="match status" value="1"/>
</dbReference>
<sequence>MENHYFTTLLRLIAQPERMKILFTLLDGDRNINELAQTLKLPATVVSNHLAKMRSEGIVDYTRYHRVLEYRLISADTAAILNTLRNLPDKRQHTV</sequence>
<keyword evidence="2" id="KW-0238">DNA-binding</keyword>
<reference evidence="5 6" key="1">
    <citation type="submission" date="2018-08" db="EMBL/GenBank/DDBJ databases">
        <title>Neisseria animalis ATCC 49930 complete genome.</title>
        <authorList>
            <person name="Veseli I.A."/>
            <person name="Mascarenhas dos Santos A.C."/>
            <person name="Buttler R."/>
            <person name="Pombert J.-F."/>
        </authorList>
    </citation>
    <scope>NUCLEOTIDE SEQUENCE [LARGE SCALE GENOMIC DNA]</scope>
    <source>
        <strain evidence="5 6">ATCC 49930</strain>
    </source>
</reference>
<dbReference type="EMBL" id="CP031699">
    <property type="protein sequence ID" value="QEY24330.1"/>
    <property type="molecule type" value="Genomic_DNA"/>
</dbReference>
<organism evidence="5 6">
    <name type="scientific">Neisseria animalis</name>
    <dbReference type="NCBI Taxonomy" id="492"/>
    <lineage>
        <taxon>Bacteria</taxon>
        <taxon>Pseudomonadati</taxon>
        <taxon>Pseudomonadota</taxon>
        <taxon>Betaproteobacteria</taxon>
        <taxon>Neisseriales</taxon>
        <taxon>Neisseriaceae</taxon>
        <taxon>Neisseria</taxon>
    </lineage>
</organism>
<dbReference type="PROSITE" id="PS50987">
    <property type="entry name" value="HTH_ARSR_2"/>
    <property type="match status" value="1"/>
</dbReference>
<dbReference type="Proteomes" id="UP000325536">
    <property type="component" value="Chromosome"/>
</dbReference>
<evidence type="ECO:0000256" key="2">
    <source>
        <dbReference type="ARBA" id="ARBA00023125"/>
    </source>
</evidence>
<dbReference type="Gene3D" id="1.10.10.10">
    <property type="entry name" value="Winged helix-like DNA-binding domain superfamily/Winged helix DNA-binding domain"/>
    <property type="match status" value="1"/>
</dbReference>
<dbReference type="GO" id="GO:0003700">
    <property type="term" value="F:DNA-binding transcription factor activity"/>
    <property type="evidence" value="ECO:0007669"/>
    <property type="project" value="InterPro"/>
</dbReference>
<accession>A0A5P3MSA3</accession>
<feature type="domain" description="HTH arsR-type" evidence="4">
    <location>
        <begin position="1"/>
        <end position="92"/>
    </location>
</feature>
<gene>
    <name evidence="5" type="ORF">D0T90_07385</name>
</gene>
<dbReference type="PRINTS" id="PR00778">
    <property type="entry name" value="HTHARSR"/>
</dbReference>
<dbReference type="AlphaFoldDB" id="A0A5P3MSA3"/>
<dbReference type="PANTHER" id="PTHR33154">
    <property type="entry name" value="TRANSCRIPTIONAL REGULATOR, ARSR FAMILY"/>
    <property type="match status" value="1"/>
</dbReference>
<keyword evidence="1" id="KW-0805">Transcription regulation</keyword>
<name>A0A5P3MSA3_NEIAN</name>
<protein>
    <submittedName>
        <fullName evidence="5">ArsR family transcriptional regulator</fullName>
    </submittedName>
</protein>
<keyword evidence="6" id="KW-1185">Reference proteome</keyword>
<dbReference type="Pfam" id="PF01022">
    <property type="entry name" value="HTH_5"/>
    <property type="match status" value="1"/>
</dbReference>
<evidence type="ECO:0000256" key="3">
    <source>
        <dbReference type="ARBA" id="ARBA00023163"/>
    </source>
</evidence>
<dbReference type="KEGG" id="naq:D0T90_07385"/>
<proteinExistence type="predicted"/>
<dbReference type="GO" id="GO:0003677">
    <property type="term" value="F:DNA binding"/>
    <property type="evidence" value="ECO:0007669"/>
    <property type="project" value="UniProtKB-KW"/>
</dbReference>